<dbReference type="EMBL" id="CP070608">
    <property type="protein sequence ID" value="QSE97936.1"/>
    <property type="molecule type" value="Genomic_DNA"/>
</dbReference>
<accession>A0A974WGL5</accession>
<proteinExistence type="predicted"/>
<organism evidence="6 7">
    <name type="scientific">Fulvivirga lutea</name>
    <dbReference type="NCBI Taxonomy" id="2810512"/>
    <lineage>
        <taxon>Bacteria</taxon>
        <taxon>Pseudomonadati</taxon>
        <taxon>Bacteroidota</taxon>
        <taxon>Cytophagia</taxon>
        <taxon>Cytophagales</taxon>
        <taxon>Fulvivirgaceae</taxon>
        <taxon>Fulvivirga</taxon>
    </lineage>
</organism>
<dbReference type="InterPro" id="IPR001279">
    <property type="entry name" value="Metallo-B-lactamas"/>
</dbReference>
<dbReference type="PANTHER" id="PTHR46233:SF3">
    <property type="entry name" value="HYDROXYACYLGLUTATHIONE HYDROLASE GLOC"/>
    <property type="match status" value="1"/>
</dbReference>
<evidence type="ECO:0000256" key="2">
    <source>
        <dbReference type="ARBA" id="ARBA00022723"/>
    </source>
</evidence>
<evidence type="ECO:0000256" key="1">
    <source>
        <dbReference type="ARBA" id="ARBA00001947"/>
    </source>
</evidence>
<dbReference type="PANTHER" id="PTHR46233">
    <property type="entry name" value="HYDROXYACYLGLUTATHIONE HYDROLASE GLOC"/>
    <property type="match status" value="1"/>
</dbReference>
<sequence length="215" mass="24338">MIQVQSFTFNPFLENTYVLYDETKEAIVIDPGCYENYEKEQLNSFIEEQNLNVKRLINTHCHIDHVFGNEYVKNKYGVKLEVHEADVATLRAVKAYAPSYGFQHFEESEVDLSLKEGDIVKFGNSELDVLFVPGHAPGHIALHSKADNICINGDVLFRESIGRTDLPGGDFDTLIKSIHDKLFALPDETVVYCGHGPETTIGHEKQYNPFCALRN</sequence>
<dbReference type="Pfam" id="PF00753">
    <property type="entry name" value="Lactamase_B"/>
    <property type="match status" value="1"/>
</dbReference>
<dbReference type="InterPro" id="IPR036866">
    <property type="entry name" value="RibonucZ/Hydroxyglut_hydro"/>
</dbReference>
<keyword evidence="7" id="KW-1185">Reference proteome</keyword>
<evidence type="ECO:0000256" key="4">
    <source>
        <dbReference type="ARBA" id="ARBA00022833"/>
    </source>
</evidence>
<feature type="domain" description="Metallo-beta-lactamase" evidence="5">
    <location>
        <begin position="13"/>
        <end position="195"/>
    </location>
</feature>
<name>A0A974WGL5_9BACT</name>
<reference evidence="6" key="1">
    <citation type="submission" date="2021-02" db="EMBL/GenBank/DDBJ databases">
        <title>Fulvivirga sp. S481 isolated from sea water.</title>
        <authorList>
            <person name="Bae S.S."/>
            <person name="Baek K."/>
        </authorList>
    </citation>
    <scope>NUCLEOTIDE SEQUENCE</scope>
    <source>
        <strain evidence="6">S481</strain>
    </source>
</reference>
<keyword evidence="4" id="KW-0862">Zinc</keyword>
<dbReference type="CDD" id="cd06262">
    <property type="entry name" value="metallo-hydrolase-like_MBL-fold"/>
    <property type="match status" value="1"/>
</dbReference>
<protein>
    <submittedName>
        <fullName evidence="6">MBL fold metallo-hydrolase</fullName>
    </submittedName>
</protein>
<comment type="cofactor">
    <cofactor evidence="1">
        <name>Zn(2+)</name>
        <dbReference type="ChEBI" id="CHEBI:29105"/>
    </cofactor>
</comment>
<dbReference type="KEGG" id="fuv:JR347_02275"/>
<dbReference type="InterPro" id="IPR051453">
    <property type="entry name" value="MBL_Glyoxalase_II"/>
</dbReference>
<evidence type="ECO:0000259" key="5">
    <source>
        <dbReference type="SMART" id="SM00849"/>
    </source>
</evidence>
<dbReference type="SMART" id="SM00849">
    <property type="entry name" value="Lactamase_B"/>
    <property type="match status" value="1"/>
</dbReference>
<dbReference type="SUPFAM" id="SSF56281">
    <property type="entry name" value="Metallo-hydrolase/oxidoreductase"/>
    <property type="match status" value="1"/>
</dbReference>
<evidence type="ECO:0000313" key="6">
    <source>
        <dbReference type="EMBL" id="QSE97936.1"/>
    </source>
</evidence>
<keyword evidence="2" id="KW-0479">Metal-binding</keyword>
<dbReference type="RefSeq" id="WP_205722444.1">
    <property type="nucleotide sequence ID" value="NZ_CP070608.1"/>
</dbReference>
<dbReference type="Proteomes" id="UP000662783">
    <property type="component" value="Chromosome"/>
</dbReference>
<gene>
    <name evidence="6" type="ORF">JR347_02275</name>
</gene>
<evidence type="ECO:0000313" key="7">
    <source>
        <dbReference type="Proteomes" id="UP000662783"/>
    </source>
</evidence>
<keyword evidence="3" id="KW-0378">Hydrolase</keyword>
<evidence type="ECO:0000256" key="3">
    <source>
        <dbReference type="ARBA" id="ARBA00022801"/>
    </source>
</evidence>
<dbReference type="AlphaFoldDB" id="A0A974WGL5"/>
<dbReference type="GO" id="GO:0046872">
    <property type="term" value="F:metal ion binding"/>
    <property type="evidence" value="ECO:0007669"/>
    <property type="project" value="UniProtKB-KW"/>
</dbReference>
<dbReference type="GO" id="GO:0016787">
    <property type="term" value="F:hydrolase activity"/>
    <property type="evidence" value="ECO:0007669"/>
    <property type="project" value="UniProtKB-KW"/>
</dbReference>
<dbReference type="Gene3D" id="3.60.15.10">
    <property type="entry name" value="Ribonuclease Z/Hydroxyacylglutathione hydrolase-like"/>
    <property type="match status" value="1"/>
</dbReference>